<feature type="region of interest" description="Disordered" evidence="1">
    <location>
        <begin position="175"/>
        <end position="197"/>
    </location>
</feature>
<feature type="compositionally biased region" description="Basic and acidic residues" evidence="1">
    <location>
        <begin position="225"/>
        <end position="243"/>
    </location>
</feature>
<protein>
    <recommendedName>
        <fullName evidence="4">Flagellar hook-length control protein-like C-terminal domain-containing protein</fullName>
    </recommendedName>
</protein>
<feature type="compositionally biased region" description="Low complexity" evidence="1">
    <location>
        <begin position="463"/>
        <end position="473"/>
    </location>
</feature>
<sequence length="473" mass="45722">MTALFLDLGIAKSTRIPGFPLDGLPPLEPGGTLRGAFAEALGKAATDSDAEGADASVEGGGGDDVLPDGADPQALASDAGGLPIAVAIPTTSSTPNIDTATPSETGKATAIAAAPGKTLPDAQPDIAVALPISPKEGDGAAKAQPTRDGAATTQQANGAAQPLALLAMRGLTIPAGATGTGQPGGDQAPGASPVGRTAGAAGIATALDPTALATRGEDGFAPGEGKGESKGDGAQRGDAKGEAAGRLATKLASTAASGKADTDSAQQGFNINVRAADRAGATDDQQAGTSSPTGTATLVAGAAPRGAAHAPLGPANGTANAMPGFPELAALVDRIAAARDSAGGGSATVSLAHKELGNLSLTFETSGRTLDVQVSAQDNETQRSLAAALAADRPHIRAVEAQQAPTQQHQQQAGAQGGTTTHGGQADARQSGAAGDGQSDRRDNARQAGRDTAPGAGSGQPGSGPKSDGGIYA</sequence>
<dbReference type="RefSeq" id="WP_222824688.1">
    <property type="nucleotide sequence ID" value="NZ_JAHWXP010000002.1"/>
</dbReference>
<keyword evidence="3" id="KW-1185">Reference proteome</keyword>
<comment type="caution">
    <text evidence="2">The sequence shown here is derived from an EMBL/GenBank/DDBJ whole genome shotgun (WGS) entry which is preliminary data.</text>
</comment>
<feature type="region of interest" description="Disordered" evidence="1">
    <location>
        <begin position="89"/>
        <end position="109"/>
    </location>
</feature>
<feature type="region of interest" description="Disordered" evidence="1">
    <location>
        <begin position="42"/>
        <end position="77"/>
    </location>
</feature>
<feature type="compositionally biased region" description="Low complexity" evidence="1">
    <location>
        <begin position="401"/>
        <end position="414"/>
    </location>
</feature>
<feature type="compositionally biased region" description="Polar residues" evidence="1">
    <location>
        <begin position="89"/>
        <end position="106"/>
    </location>
</feature>
<evidence type="ECO:0008006" key="4">
    <source>
        <dbReference type="Google" id="ProtNLM"/>
    </source>
</evidence>
<gene>
    <name evidence="2" type="ORF">KYN89_08655</name>
</gene>
<dbReference type="EMBL" id="JAHWXP010000002">
    <property type="protein sequence ID" value="MBY8337119.1"/>
    <property type="molecule type" value="Genomic_DNA"/>
</dbReference>
<accession>A0ABS7PDG4</accession>
<proteinExistence type="predicted"/>
<reference evidence="2 3" key="1">
    <citation type="submission" date="2021-07" db="EMBL/GenBank/DDBJ databases">
        <title>Alteriqipengyuania abyssalis NZ-12B nov, sp.nov isolated from deep sea sponge in pacific ocean.</title>
        <authorList>
            <person name="Tareen S."/>
            <person name="Wink J."/>
        </authorList>
    </citation>
    <scope>NUCLEOTIDE SEQUENCE [LARGE SCALE GENOMIC DNA]</scope>
    <source>
        <strain evidence="2 3">NZ-12B</strain>
    </source>
</reference>
<feature type="region of interest" description="Disordered" evidence="1">
    <location>
        <begin position="132"/>
        <end position="156"/>
    </location>
</feature>
<evidence type="ECO:0000313" key="3">
    <source>
        <dbReference type="Proteomes" id="UP000759298"/>
    </source>
</evidence>
<feature type="compositionally biased region" description="Basic and acidic residues" evidence="1">
    <location>
        <begin position="438"/>
        <end position="449"/>
    </location>
</feature>
<feature type="region of interest" description="Disordered" evidence="1">
    <location>
        <begin position="374"/>
        <end position="473"/>
    </location>
</feature>
<feature type="region of interest" description="Disordered" evidence="1">
    <location>
        <begin position="214"/>
        <end position="246"/>
    </location>
</feature>
<feature type="compositionally biased region" description="Low complexity" evidence="1">
    <location>
        <begin position="185"/>
        <end position="197"/>
    </location>
</feature>
<name>A0ABS7PDG4_9SPHN</name>
<dbReference type="Proteomes" id="UP000759298">
    <property type="component" value="Unassembled WGS sequence"/>
</dbReference>
<feature type="compositionally biased region" description="Polar residues" evidence="1">
    <location>
        <begin position="374"/>
        <end position="384"/>
    </location>
</feature>
<evidence type="ECO:0000313" key="2">
    <source>
        <dbReference type="EMBL" id="MBY8337119.1"/>
    </source>
</evidence>
<organism evidence="2 3">
    <name type="scientific">Alteriqipengyuania abyssalis</name>
    <dbReference type="NCBI Taxonomy" id="2860200"/>
    <lineage>
        <taxon>Bacteria</taxon>
        <taxon>Pseudomonadati</taxon>
        <taxon>Pseudomonadota</taxon>
        <taxon>Alphaproteobacteria</taxon>
        <taxon>Sphingomonadales</taxon>
        <taxon>Erythrobacteraceae</taxon>
        <taxon>Alteriqipengyuania</taxon>
    </lineage>
</organism>
<evidence type="ECO:0000256" key="1">
    <source>
        <dbReference type="SAM" id="MobiDB-lite"/>
    </source>
</evidence>